<name>E5ALQ7_MYCRK</name>
<feature type="site" description="Important for tRNA non-discrimination" evidence="7">
    <location>
        <position position="109"/>
    </location>
</feature>
<keyword evidence="3 7" id="KW-0547">Nucleotide-binding</keyword>
<dbReference type="GO" id="GO:0050560">
    <property type="term" value="F:aspartate-tRNA(Asn) ligase activity"/>
    <property type="evidence" value="ECO:0007669"/>
    <property type="project" value="UniProtKB-EC"/>
</dbReference>
<dbReference type="InterPro" id="IPR004524">
    <property type="entry name" value="Asp-tRNA-ligase_1"/>
</dbReference>
<keyword evidence="2 7" id="KW-0436">Ligase</keyword>
<evidence type="ECO:0000256" key="2">
    <source>
        <dbReference type="ARBA" id="ARBA00022598"/>
    </source>
</evidence>
<dbReference type="NCBIfam" id="TIGR00459">
    <property type="entry name" value="aspS_bact"/>
    <property type="match status" value="1"/>
</dbReference>
<dbReference type="GO" id="GO:0004815">
    <property type="term" value="F:aspartate-tRNA ligase activity"/>
    <property type="evidence" value="ECO:0007669"/>
    <property type="project" value="UniProtKB-UniRule"/>
</dbReference>
<feature type="binding site" evidence="7">
    <location>
        <position position="517"/>
    </location>
    <ligand>
        <name>ATP</name>
        <dbReference type="ChEBI" id="CHEBI:30616"/>
    </ligand>
</feature>
<dbReference type="InterPro" id="IPR045864">
    <property type="entry name" value="aa-tRNA-synth_II/BPL/LPL"/>
</dbReference>
<evidence type="ECO:0000313" key="9">
    <source>
        <dbReference type="EMBL" id="CBW76078.1"/>
    </source>
</evidence>
<feature type="binding site" evidence="7">
    <location>
        <position position="483"/>
    </location>
    <ligand>
        <name>L-aspartate</name>
        <dbReference type="ChEBI" id="CHEBI:29991"/>
    </ligand>
</feature>
<feature type="binding site" evidence="7">
    <location>
        <begin position="246"/>
        <end position="248"/>
    </location>
    <ligand>
        <name>ATP</name>
        <dbReference type="ChEBI" id="CHEBI:30616"/>
    </ligand>
</feature>
<dbReference type="AlphaFoldDB" id="E5ALQ7"/>
<dbReference type="SUPFAM" id="SSF55261">
    <property type="entry name" value="GAD domain-like"/>
    <property type="match status" value="1"/>
</dbReference>
<feature type="binding site" evidence="7">
    <location>
        <position position="524"/>
    </location>
    <ligand>
        <name>L-aspartate</name>
        <dbReference type="ChEBI" id="CHEBI:29991"/>
    </ligand>
</feature>
<dbReference type="EMBL" id="FR687359">
    <property type="protein sequence ID" value="CBW76078.1"/>
    <property type="molecule type" value="Genomic_DNA"/>
</dbReference>
<keyword evidence="5 7" id="KW-0648">Protein biosynthesis</keyword>
<dbReference type="Gene3D" id="3.30.1360.30">
    <property type="entry name" value="GAD-like domain"/>
    <property type="match status" value="1"/>
</dbReference>
<dbReference type="Pfam" id="PF02938">
    <property type="entry name" value="GAD"/>
    <property type="match status" value="1"/>
</dbReference>
<feature type="binding site" evidence="7">
    <location>
        <begin position="569"/>
        <end position="572"/>
    </location>
    <ligand>
        <name>ATP</name>
        <dbReference type="ChEBI" id="CHEBI:30616"/>
    </ligand>
</feature>
<dbReference type="NCBIfam" id="NF001750">
    <property type="entry name" value="PRK00476.1"/>
    <property type="match status" value="1"/>
</dbReference>
<keyword evidence="4 7" id="KW-0067">ATP-binding</keyword>
<dbReference type="SUPFAM" id="SSF55681">
    <property type="entry name" value="Class II aaRS and biotin synthetases"/>
    <property type="match status" value="1"/>
</dbReference>
<dbReference type="InterPro" id="IPR006195">
    <property type="entry name" value="aa-tRNA-synth_II"/>
</dbReference>
<dbReference type="InterPro" id="IPR004115">
    <property type="entry name" value="GAD-like_sf"/>
</dbReference>
<feature type="site" description="Important for tRNA non-discrimination" evidence="7">
    <location>
        <position position="58"/>
    </location>
</feature>
<dbReference type="InterPro" id="IPR012340">
    <property type="entry name" value="NA-bd_OB-fold"/>
</dbReference>
<comment type="subunit">
    <text evidence="7">Homodimer.</text>
</comment>
<feature type="binding site" evidence="7">
    <location>
        <position position="200"/>
    </location>
    <ligand>
        <name>L-aspartate</name>
        <dbReference type="ChEBI" id="CHEBI:29991"/>
    </ligand>
</feature>
<feature type="binding site" evidence="7">
    <location>
        <position position="246"/>
    </location>
    <ligand>
        <name>L-aspartate</name>
        <dbReference type="ChEBI" id="CHEBI:29991"/>
    </ligand>
</feature>
<dbReference type="CDD" id="cd04317">
    <property type="entry name" value="EcAspRS_like_N"/>
    <property type="match status" value="1"/>
</dbReference>
<evidence type="ECO:0000256" key="1">
    <source>
        <dbReference type="ARBA" id="ARBA00006303"/>
    </source>
</evidence>
<dbReference type="EC" id="6.1.1.23" evidence="7"/>
<dbReference type="PROSITE" id="PS50862">
    <property type="entry name" value="AA_TRNA_LIGASE_II"/>
    <property type="match status" value="1"/>
</dbReference>
<evidence type="ECO:0000256" key="4">
    <source>
        <dbReference type="ARBA" id="ARBA00022840"/>
    </source>
</evidence>
<dbReference type="GO" id="GO:0003676">
    <property type="term" value="F:nucleic acid binding"/>
    <property type="evidence" value="ECO:0007669"/>
    <property type="project" value="InterPro"/>
</dbReference>
<dbReference type="eggNOG" id="COG0173">
    <property type="taxonomic scope" value="Bacteria"/>
</dbReference>
<dbReference type="KEGG" id="brh:RBRH_02095"/>
<dbReference type="Gene3D" id="2.40.50.140">
    <property type="entry name" value="Nucleic acid-binding proteins"/>
    <property type="match status" value="1"/>
</dbReference>
<dbReference type="Proteomes" id="UP000007437">
    <property type="component" value="Chromosome"/>
</dbReference>
<dbReference type="InterPro" id="IPR004364">
    <property type="entry name" value="Aa-tRNA-synt_II"/>
</dbReference>
<feature type="binding site" evidence="7">
    <location>
        <position position="255"/>
    </location>
    <ligand>
        <name>ATP</name>
        <dbReference type="ChEBI" id="CHEBI:30616"/>
    </ligand>
</feature>
<dbReference type="PANTHER" id="PTHR22594:SF5">
    <property type="entry name" value="ASPARTATE--TRNA LIGASE, MITOCHONDRIAL"/>
    <property type="match status" value="1"/>
</dbReference>
<keyword evidence="6 7" id="KW-0030">Aminoacyl-tRNA synthetase</keyword>
<protein>
    <recommendedName>
        <fullName evidence="7">Aspartate--tRNA(Asp/Asn) ligase</fullName>
        <ecNumber evidence="7">6.1.1.23</ecNumber>
    </recommendedName>
    <alternativeName>
        <fullName evidence="7">Aspartyl-tRNA synthetase</fullName>
        <shortName evidence="7">AspRS</shortName>
    </alternativeName>
    <alternativeName>
        <fullName evidence="7">Non-discriminating aspartyl-tRNA synthetase</fullName>
        <shortName evidence="7">ND-AspRS</shortName>
    </alternativeName>
</protein>
<feature type="domain" description="Aminoacyl-transfer RNA synthetases class-II family profile" evidence="8">
    <location>
        <begin position="167"/>
        <end position="590"/>
    </location>
</feature>
<comment type="function">
    <text evidence="7">Aspartyl-tRNA synthetase with relaxed tRNA specificity since it is able to aspartylate not only its cognate tRNA(Asp) but also tRNA(Asn). Reaction proceeds in two steps: L-aspartate is first activated by ATP to form Asp-AMP and then transferred to the acceptor end of tRNA(Asp/Asn).</text>
</comment>
<dbReference type="InterPro" id="IPR002312">
    <property type="entry name" value="Asp/Asn-tRNA-synth_IIb"/>
</dbReference>
<dbReference type="Gene3D" id="3.30.930.10">
    <property type="entry name" value="Bira Bifunctional Protein, Domain 2"/>
    <property type="match status" value="1"/>
</dbReference>
<dbReference type="STRING" id="882378.RBRH_02095"/>
<dbReference type="InterPro" id="IPR029351">
    <property type="entry name" value="GAD_dom"/>
</dbReference>
<dbReference type="InterPro" id="IPR004365">
    <property type="entry name" value="NA-bd_OB_tRNA"/>
</dbReference>
<feature type="region of interest" description="Aspartate" evidence="7">
    <location>
        <begin position="224"/>
        <end position="227"/>
    </location>
</feature>
<dbReference type="GO" id="GO:0006422">
    <property type="term" value="P:aspartyl-tRNA aminoacylation"/>
    <property type="evidence" value="ECO:0007669"/>
    <property type="project" value="UniProtKB-UniRule"/>
</dbReference>
<evidence type="ECO:0000256" key="6">
    <source>
        <dbReference type="ARBA" id="ARBA00023146"/>
    </source>
</evidence>
<gene>
    <name evidence="7" type="primary">aspS</name>
    <name evidence="9" type="ordered locus">RBRH_02095</name>
</gene>
<dbReference type="HAMAP" id="MF_00044">
    <property type="entry name" value="Asp_tRNA_synth_type1"/>
    <property type="match status" value="1"/>
</dbReference>
<comment type="catalytic activity">
    <reaction evidence="7">
        <text>tRNA(Asx) + L-aspartate + ATP = L-aspartyl-tRNA(Asx) + AMP + diphosphate</text>
        <dbReference type="Rhea" id="RHEA:18349"/>
        <dbReference type="Rhea" id="RHEA-COMP:9710"/>
        <dbReference type="Rhea" id="RHEA-COMP:9711"/>
        <dbReference type="ChEBI" id="CHEBI:29991"/>
        <dbReference type="ChEBI" id="CHEBI:30616"/>
        <dbReference type="ChEBI" id="CHEBI:33019"/>
        <dbReference type="ChEBI" id="CHEBI:78442"/>
        <dbReference type="ChEBI" id="CHEBI:78516"/>
        <dbReference type="ChEBI" id="CHEBI:456215"/>
        <dbReference type="EC" id="6.1.1.23"/>
    </reaction>
</comment>
<dbReference type="InterPro" id="IPR047090">
    <property type="entry name" value="AspRS_core"/>
</dbReference>
<evidence type="ECO:0000256" key="7">
    <source>
        <dbReference type="HAMAP-Rule" id="MF_00044"/>
    </source>
</evidence>
<keyword evidence="7" id="KW-0963">Cytoplasm</keyword>
<proteinExistence type="inferred from homology"/>
<dbReference type="PRINTS" id="PR01042">
    <property type="entry name" value="TRNASYNTHASP"/>
</dbReference>
<sequence>MRAPPVRRHEAGRAADAHLYERKTNIMSMRSEYCGRVTEKLLGQSVSLCGWVHRRRDHGGVIFIDLRDCEGLVQVVCDPDRPDMFKTAEGVRHEFCVRVVGIVRARPEGTLNANLTSGQIEVLCHELTVLNVSVTPPFQLDDENLSETTRLTHRVLDLRRPQMQHNLRLRYRVAMESRKYLDEQGFIDIETPMLTKSTPEGARDYLVPSRVNAGMFFALPQSPQLFKQLLMVANFDRYYQITKCFRDEDLRADRQPEFTQIDCETSFLNEQEIRDLFEAMIRHVFKTTIDVELADPFPVMQHAEAMRRFGSDKPDLRVKLEFTELTDVMKDVDFKVFSTPANTKDGRVAALRVPNGAELTRGDIDGYTDFVRIYGAKGLAWIKVNEVAKGRDGLQSPIVKNLHDACIAAILERTGAQDGDILFFGADRAKVVNDSLGALRLKIGHSAFGRDAGLVEQGWKPLWVIDFPMFEYDDEDNRWVAAHHPFTSPKDEHLEYLEVDPGRCLAKAYDMVLNGWEIGGGSVRIHREDVQSKVFRALKIGPEEARAKFGFLLDALQYGAPPHGGIAFGLDRIVTMMAGADSIRDVIAFPKTQRAQCLLTQAPSEVDERQLRDLHIRLRNAEPANA</sequence>
<organism evidence="9 10">
    <name type="scientific">Mycetohabitans rhizoxinica (strain DSM 19002 / CIP 109453 / HKI 454)</name>
    <name type="common">Paraburkholderia rhizoxinica</name>
    <dbReference type="NCBI Taxonomy" id="882378"/>
    <lineage>
        <taxon>Bacteria</taxon>
        <taxon>Pseudomonadati</taxon>
        <taxon>Pseudomonadota</taxon>
        <taxon>Betaproteobacteria</taxon>
        <taxon>Burkholderiales</taxon>
        <taxon>Burkholderiaceae</taxon>
        <taxon>Mycetohabitans</taxon>
    </lineage>
</organism>
<accession>E5ALQ7</accession>
<evidence type="ECO:0000259" key="8">
    <source>
        <dbReference type="PROSITE" id="PS50862"/>
    </source>
</evidence>
<comment type="subcellular location">
    <subcellularLocation>
        <location evidence="7">Cytoplasm</location>
    </subcellularLocation>
</comment>
<dbReference type="PANTHER" id="PTHR22594">
    <property type="entry name" value="ASPARTYL/LYSYL-TRNA SYNTHETASE"/>
    <property type="match status" value="1"/>
</dbReference>
<evidence type="ECO:0000256" key="5">
    <source>
        <dbReference type="ARBA" id="ARBA00022917"/>
    </source>
</evidence>
<dbReference type="GO" id="GO:0005524">
    <property type="term" value="F:ATP binding"/>
    <property type="evidence" value="ECO:0007669"/>
    <property type="project" value="UniProtKB-UniRule"/>
</dbReference>
<dbReference type="GO" id="GO:0005737">
    <property type="term" value="C:cytoplasm"/>
    <property type="evidence" value="ECO:0007669"/>
    <property type="project" value="UniProtKB-SubCell"/>
</dbReference>
<comment type="similarity">
    <text evidence="1 7">Belongs to the class-II aminoacyl-tRNA synthetase family. Type 1 subfamily.</text>
</comment>
<evidence type="ECO:0000256" key="3">
    <source>
        <dbReference type="ARBA" id="ARBA00022741"/>
    </source>
</evidence>
<evidence type="ECO:0000313" key="10">
    <source>
        <dbReference type="Proteomes" id="UP000007437"/>
    </source>
</evidence>
<dbReference type="CDD" id="cd00777">
    <property type="entry name" value="AspRS_core"/>
    <property type="match status" value="1"/>
</dbReference>
<dbReference type="InterPro" id="IPR047089">
    <property type="entry name" value="Asp-tRNA-ligase_1_N"/>
</dbReference>
<dbReference type="HOGENOM" id="CLU_014330_3_2_4"/>
<dbReference type="Pfam" id="PF01336">
    <property type="entry name" value="tRNA_anti-codon"/>
    <property type="match status" value="1"/>
</dbReference>
<dbReference type="SUPFAM" id="SSF50249">
    <property type="entry name" value="Nucleic acid-binding proteins"/>
    <property type="match status" value="1"/>
</dbReference>
<dbReference type="Pfam" id="PF00152">
    <property type="entry name" value="tRNA-synt_2"/>
    <property type="match status" value="1"/>
</dbReference>
<reference evidence="9 10" key="1">
    <citation type="journal article" date="2011" name="J. Bacteriol.">
        <title>Complete genome sequence of Burkholderia rhizoxinica, an endosymbiont of Rhizopus microsporus.</title>
        <authorList>
            <person name="Lackner G."/>
            <person name="Moebius N."/>
            <person name="Partida-Martinez L."/>
            <person name="Hertweck C."/>
        </authorList>
    </citation>
    <scope>NUCLEOTIDE SEQUENCE [LARGE SCALE GENOMIC DNA]</scope>
    <source>
        <strain evidence="10">DSM 19002 / CIP 109453 / HKI 454</strain>
    </source>
</reference>